<dbReference type="Pfam" id="PF00619">
    <property type="entry name" value="CARD"/>
    <property type="match status" value="1"/>
</dbReference>
<keyword evidence="16" id="KW-1064">Adaptive immunity</keyword>
<name>A0A8D0VLL6_PIG</name>
<keyword evidence="7" id="KW-0399">Innate immunity</keyword>
<evidence type="ECO:0000256" key="13">
    <source>
        <dbReference type="ARBA" id="ARBA00022859"/>
    </source>
</evidence>
<evidence type="ECO:0000256" key="1">
    <source>
        <dbReference type="ARBA" id="ARBA00004173"/>
    </source>
</evidence>
<dbReference type="FunFam" id="3.80.10.10:FF:000239">
    <property type="entry name" value="Nucleotide-binding oligomerization domain-containing 2"/>
    <property type="match status" value="1"/>
</dbReference>
<evidence type="ECO:0000256" key="17">
    <source>
        <dbReference type="ARBA" id="ARBA00023136"/>
    </source>
</evidence>
<evidence type="ECO:0000313" key="28">
    <source>
        <dbReference type="Proteomes" id="UP000694570"/>
    </source>
</evidence>
<comment type="subcellular location">
    <subcellularLocation>
        <location evidence="2">Basolateral cell membrane</location>
    </subcellularLocation>
    <subcellularLocation>
        <location evidence="3">Cell membrane</location>
        <topology evidence="3">Lipid-anchor</topology>
    </subcellularLocation>
    <subcellularLocation>
        <location evidence="4">Cytoplasm</location>
    </subcellularLocation>
    <subcellularLocation>
        <location evidence="1">Mitochondrion</location>
    </subcellularLocation>
</comment>
<evidence type="ECO:0000259" key="26">
    <source>
        <dbReference type="Pfam" id="PF17779"/>
    </source>
</evidence>
<evidence type="ECO:0000256" key="6">
    <source>
        <dbReference type="ARBA" id="ARBA00022490"/>
    </source>
</evidence>
<dbReference type="GO" id="GO:0042981">
    <property type="term" value="P:regulation of apoptotic process"/>
    <property type="evidence" value="ECO:0007669"/>
    <property type="project" value="InterPro"/>
</dbReference>
<dbReference type="InterPro" id="IPR032675">
    <property type="entry name" value="LRR_dom_sf"/>
</dbReference>
<dbReference type="GO" id="GO:0006914">
    <property type="term" value="P:autophagy"/>
    <property type="evidence" value="ECO:0007669"/>
    <property type="project" value="UniProtKB-KW"/>
</dbReference>
<dbReference type="FunFam" id="1.10.533.10:FF:000032">
    <property type="entry name" value="Nucleotide-binding oligomerization domain-containing protein 2"/>
    <property type="match status" value="1"/>
</dbReference>
<keyword evidence="15" id="KW-0496">Mitochondrion</keyword>
<evidence type="ECO:0000256" key="19">
    <source>
        <dbReference type="ARBA" id="ARBA00023180"/>
    </source>
</evidence>
<dbReference type="SUPFAM" id="SSF47986">
    <property type="entry name" value="DEATH domain"/>
    <property type="match status" value="2"/>
</dbReference>
<dbReference type="InterPro" id="IPR051261">
    <property type="entry name" value="NLR"/>
</dbReference>
<keyword evidence="10" id="KW-0547">Nucleotide-binding</keyword>
<dbReference type="SUPFAM" id="SSF52047">
    <property type="entry name" value="RNI-like"/>
    <property type="match status" value="1"/>
</dbReference>
<protein>
    <recommendedName>
        <fullName evidence="22">Nucleotide-binding oligomerization domain-containing protein 2</fullName>
    </recommendedName>
</protein>
<dbReference type="InterPro" id="IPR027417">
    <property type="entry name" value="P-loop_NTPase"/>
</dbReference>
<proteinExistence type="inferred from homology"/>
<dbReference type="AlphaFoldDB" id="A0A8D0VLL6"/>
<dbReference type="InterPro" id="IPR041075">
    <property type="entry name" value="NOD1/2_WH"/>
</dbReference>
<dbReference type="Pfam" id="PF17776">
    <property type="entry name" value="NLRC4_HD2"/>
    <property type="match status" value="1"/>
</dbReference>
<accession>A0A8D0VLL6</accession>
<evidence type="ECO:0000256" key="22">
    <source>
        <dbReference type="ARBA" id="ARBA00044203"/>
    </source>
</evidence>
<feature type="domain" description="NACHT" evidence="24">
    <location>
        <begin position="347"/>
        <end position="516"/>
    </location>
</feature>
<evidence type="ECO:0000256" key="10">
    <source>
        <dbReference type="ARBA" id="ARBA00022741"/>
    </source>
</evidence>
<dbReference type="InterPro" id="IPR011029">
    <property type="entry name" value="DEATH-like_dom_sf"/>
</dbReference>
<dbReference type="Gene3D" id="3.40.50.300">
    <property type="entry name" value="P-loop containing nucleotide triphosphate hydrolases"/>
    <property type="match status" value="1"/>
</dbReference>
<keyword evidence="14" id="KW-0072">Autophagy</keyword>
<keyword evidence="12" id="KW-0832">Ubl conjugation</keyword>
<evidence type="ECO:0000256" key="5">
    <source>
        <dbReference type="ARBA" id="ARBA00022475"/>
    </source>
</evidence>
<dbReference type="Pfam" id="PF13516">
    <property type="entry name" value="LRR_6"/>
    <property type="match status" value="3"/>
</dbReference>
<keyword evidence="20" id="KW-0449">Lipoprotein</keyword>
<keyword evidence="17" id="KW-0472">Membrane</keyword>
<dbReference type="InterPro" id="IPR041267">
    <property type="entry name" value="NLRP_HD2"/>
</dbReference>
<dbReference type="GO" id="GO:0045087">
    <property type="term" value="P:innate immune response"/>
    <property type="evidence" value="ECO:0007669"/>
    <property type="project" value="UniProtKB-KW"/>
</dbReference>
<dbReference type="GO" id="GO:0005524">
    <property type="term" value="F:ATP binding"/>
    <property type="evidence" value="ECO:0007669"/>
    <property type="project" value="UniProtKB-KW"/>
</dbReference>
<keyword evidence="13" id="KW-0391">Immunity</keyword>
<evidence type="ECO:0000256" key="2">
    <source>
        <dbReference type="ARBA" id="ARBA00004187"/>
    </source>
</evidence>
<keyword evidence="5" id="KW-1003">Cell membrane</keyword>
<dbReference type="Gene3D" id="1.10.533.10">
    <property type="entry name" value="Death Domain, Fas"/>
    <property type="match status" value="2"/>
</dbReference>
<reference evidence="27" key="1">
    <citation type="submission" date="2025-08" db="UniProtKB">
        <authorList>
            <consortium name="Ensembl"/>
        </authorList>
    </citation>
    <scope>IDENTIFICATION</scope>
</reference>
<evidence type="ECO:0000256" key="20">
    <source>
        <dbReference type="ARBA" id="ARBA00023288"/>
    </source>
</evidence>
<evidence type="ECO:0000256" key="3">
    <source>
        <dbReference type="ARBA" id="ARBA00004193"/>
    </source>
</evidence>
<dbReference type="SUPFAM" id="SSF52540">
    <property type="entry name" value="P-loop containing nucleoside triphosphate hydrolases"/>
    <property type="match status" value="1"/>
</dbReference>
<organism evidence="27 28">
    <name type="scientific">Sus scrofa</name>
    <name type="common">Pig</name>
    <dbReference type="NCBI Taxonomy" id="9823"/>
    <lineage>
        <taxon>Eukaryota</taxon>
        <taxon>Metazoa</taxon>
        <taxon>Chordata</taxon>
        <taxon>Craniata</taxon>
        <taxon>Vertebrata</taxon>
        <taxon>Euteleostomi</taxon>
        <taxon>Mammalia</taxon>
        <taxon>Eutheria</taxon>
        <taxon>Laurasiatheria</taxon>
        <taxon>Artiodactyla</taxon>
        <taxon>Suina</taxon>
        <taxon>Suidae</taxon>
        <taxon>Sus</taxon>
    </lineage>
</organism>
<evidence type="ECO:0000256" key="15">
    <source>
        <dbReference type="ARBA" id="ARBA00023128"/>
    </source>
</evidence>
<dbReference type="FunFam" id="3.40.50.300:FF:000940">
    <property type="entry name" value="Nucleotide-binding oligomerization domain-containing protein 2"/>
    <property type="match status" value="1"/>
</dbReference>
<evidence type="ECO:0000256" key="4">
    <source>
        <dbReference type="ARBA" id="ARBA00004496"/>
    </source>
</evidence>
<evidence type="ECO:0000256" key="12">
    <source>
        <dbReference type="ARBA" id="ARBA00022843"/>
    </source>
</evidence>
<keyword evidence="18" id="KW-0564">Palmitate</keyword>
<feature type="domain" description="NOD1/2 winged helix" evidence="26">
    <location>
        <begin position="600"/>
        <end position="641"/>
    </location>
</feature>
<dbReference type="GO" id="GO:0002250">
    <property type="term" value="P:adaptive immune response"/>
    <property type="evidence" value="ECO:0007669"/>
    <property type="project" value="UniProtKB-KW"/>
</dbReference>
<dbReference type="GO" id="GO:0005739">
    <property type="term" value="C:mitochondrion"/>
    <property type="evidence" value="ECO:0007669"/>
    <property type="project" value="UniProtKB-SubCell"/>
</dbReference>
<evidence type="ECO:0000256" key="8">
    <source>
        <dbReference type="ARBA" id="ARBA00022614"/>
    </source>
</evidence>
<keyword evidence="6" id="KW-0963">Cytoplasm</keyword>
<evidence type="ECO:0000256" key="14">
    <source>
        <dbReference type="ARBA" id="ARBA00023006"/>
    </source>
</evidence>
<evidence type="ECO:0000259" key="25">
    <source>
        <dbReference type="Pfam" id="PF17776"/>
    </source>
</evidence>
<evidence type="ECO:0000256" key="7">
    <source>
        <dbReference type="ARBA" id="ARBA00022588"/>
    </source>
</evidence>
<dbReference type="SMART" id="SM00368">
    <property type="entry name" value="LRR_RI"/>
    <property type="match status" value="7"/>
</dbReference>
<evidence type="ECO:0000256" key="11">
    <source>
        <dbReference type="ARBA" id="ARBA00022840"/>
    </source>
</evidence>
<dbReference type="Pfam" id="PF17779">
    <property type="entry name" value="WHD_NOD2"/>
    <property type="match status" value="1"/>
</dbReference>
<evidence type="ECO:0000256" key="21">
    <source>
        <dbReference type="ARBA" id="ARBA00038296"/>
    </source>
</evidence>
<feature type="domain" description="CARD" evidence="23">
    <location>
        <begin position="86"/>
        <end position="168"/>
    </location>
</feature>
<dbReference type="InterPro" id="IPR001315">
    <property type="entry name" value="CARD"/>
</dbReference>
<dbReference type="Pfam" id="PF05729">
    <property type="entry name" value="NACHT"/>
    <property type="match status" value="1"/>
</dbReference>
<comment type="similarity">
    <text evidence="21">Belongs to the NOD1-NOD2 family.</text>
</comment>
<dbReference type="Gene3D" id="3.80.10.10">
    <property type="entry name" value="Ribonuclease Inhibitor"/>
    <property type="match status" value="1"/>
</dbReference>
<dbReference type="PANTHER" id="PTHR24106">
    <property type="entry name" value="NACHT, LRR AND CARD DOMAINS-CONTAINING"/>
    <property type="match status" value="1"/>
</dbReference>
<dbReference type="FunFam" id="1.10.533.10:FF:000045">
    <property type="entry name" value="Nucleotide-binding oligomerization domain-containing protein 2"/>
    <property type="match status" value="1"/>
</dbReference>
<evidence type="ECO:0000313" key="27">
    <source>
        <dbReference type="Ensembl" id="ENSSSCP00030007415.1"/>
    </source>
</evidence>
<dbReference type="Ensembl" id="ENSSSCT00030016541.1">
    <property type="protein sequence ID" value="ENSSSCP00030007415.1"/>
    <property type="gene ID" value="ENSSSCG00030012009.1"/>
</dbReference>
<evidence type="ECO:0000256" key="18">
    <source>
        <dbReference type="ARBA" id="ARBA00023139"/>
    </source>
</evidence>
<feature type="domain" description="NACHT LRR and PYD" evidence="25">
    <location>
        <begin position="657"/>
        <end position="810"/>
    </location>
</feature>
<evidence type="ECO:0000256" key="16">
    <source>
        <dbReference type="ARBA" id="ARBA00023130"/>
    </source>
</evidence>
<keyword evidence="11" id="KW-0067">ATP-binding</keyword>
<keyword evidence="9" id="KW-0677">Repeat</keyword>
<dbReference type="Proteomes" id="UP000694570">
    <property type="component" value="Unplaced"/>
</dbReference>
<evidence type="ECO:0000259" key="23">
    <source>
        <dbReference type="Pfam" id="PF00619"/>
    </source>
</evidence>
<keyword evidence="8" id="KW-0433">Leucine-rich repeat</keyword>
<keyword evidence="19" id="KW-0325">Glycoprotein</keyword>
<sequence length="1094" mass="121064">MRRSVWSAWEGPSWSKGTWSRHPWPPARCGLFSAGQGSLCGGKALHVRTGMSRATGEGGSGCRSPPPPCTARRIPDAPDCEMCAQEAFQAQRSQLVELLVSGSLEGFESILDWLLSWDVLSWEDYEGLSLLGQPLSHLARRLLDTVWSKGTWGCEQLVAAVREAQADSQPPELPGCWNPHSPHPARDLQSHRPAVVRRLYSHVDGVLERTQEQGFISRYECDEIRRPIFTSCQRARRLLDLAAVKANGLAAFLLQCVQELPIPVALPFEDAACKKYMSKLRTTVSAQSRFLSTYDGAENLCLEEIYTENVLEVRTEGGMAGPPQQSPATLSLGELFSPQGHLNKDADTVLVVGEAGSGKSTLLQQVHLLWASGQAFQEFLFVFPFSCRQLQCLAKSLSLQTLLFEHCCWPDRGQQDVFQVLLDHPERILLTFDGFDEFRFRFTDHERHCCPTAPTSVQSLLFNLLQGNLLKNARKVLTSRPDAVSASLRKHVRSELSLKGFSEEGIELYLRKCHREPGVADRLICLLRATSALHGLCHLPVFSWMVSKCHQELLLQGRGSPKTTTDMYLLILQHFLLRASPLDSAAQHLGPDLLRGSLPTLLHLGHLALWGLGTCCYVFSAEQLQAAHVDSEAVSLGFLVRAKSVVPGGTPPLEFLHVTFQCFFAAFYLALSADVPPSSLRHLFHGHRPGSSPLAKVLPKLCVRGSGCKKGSVAHLLQEAEPHNLQITAAFLAGLLSQEHRGLLAECQVSEKALLQRQACARWCLARSLHKHFRSIPPAVPGEVKSMHAMPGFIWLIRSLYEMQEERLARDAVRRLNVGHLKLTFCSVGPAECAALAFVLRHLRWPVALQLDHNSVGDIGVEQLLPCLNVCKALYLRDNNISDRGFCKLVEHALCCEQLQKLALFNNKLTDSCAHSMARLLACKRNFLALRLGNNHFTAVGAQVLAQGLRANASLQFLGFWGNQVGDKGAQALAEALRDNQSLKWLSLVGNNIGSVGAQALALMLEKNMALEELCLEENHVQDEGVCSLARGLERNSSLKVLKLSNNHVTSRGAEALLQALEQNDTILEVWLRGNNFSPEETEQLSQRDTRLLL</sequence>
<evidence type="ECO:0000259" key="24">
    <source>
        <dbReference type="Pfam" id="PF05729"/>
    </source>
</evidence>
<dbReference type="GO" id="GO:0016323">
    <property type="term" value="C:basolateral plasma membrane"/>
    <property type="evidence" value="ECO:0007669"/>
    <property type="project" value="UniProtKB-SubCell"/>
</dbReference>
<evidence type="ECO:0000256" key="9">
    <source>
        <dbReference type="ARBA" id="ARBA00022737"/>
    </source>
</evidence>
<dbReference type="InterPro" id="IPR007111">
    <property type="entry name" value="NACHT_NTPase"/>
</dbReference>
<dbReference type="InterPro" id="IPR001611">
    <property type="entry name" value="Leu-rich_rpt"/>
</dbReference>